<sequence length="256" mass="26926">MHTTDIGYATKTAVVLRGKDFSTEILGKMDFLDVVMLTAIGRVPTPQEKVMLNLILVTAAGHGITPSVLSARLTWLGAPEALQGAVAAGLLGGGSVYLGPIQNIAQSLLETCKDVDKDAAAATIRDLASGYLSAMKAAKKPVLGVGSGTHAEGDPRTPVIRELARENGFYGLHWRLMDGLAEVLSETKGRPFEVNGAGALAAVIADMGLDPLLGRGLMLTGRCASLVAHVLEERDRPIGQEVWDLVLREEGHKAAA</sequence>
<dbReference type="EC" id="2.3.3.16" evidence="2"/>
<dbReference type="GO" id="GO:0036440">
    <property type="term" value="F:citrate synthase activity"/>
    <property type="evidence" value="ECO:0007669"/>
    <property type="project" value="UniProtKB-EC"/>
</dbReference>
<dbReference type="NCBIfam" id="NF004868">
    <property type="entry name" value="PRK06224.1-5"/>
    <property type="match status" value="1"/>
</dbReference>
<evidence type="ECO:0000313" key="4">
    <source>
        <dbReference type="Proteomes" id="UP000541185"/>
    </source>
</evidence>
<dbReference type="InterPro" id="IPR036969">
    <property type="entry name" value="Citrate_synthase_sf"/>
</dbReference>
<dbReference type="CDD" id="cd06100">
    <property type="entry name" value="CCL_ACL-C"/>
    <property type="match status" value="1"/>
</dbReference>
<dbReference type="InterPro" id="IPR016142">
    <property type="entry name" value="Citrate_synth-like_lrg_a-sub"/>
</dbReference>
<dbReference type="InterPro" id="IPR016143">
    <property type="entry name" value="Citrate_synth-like_sm_a-sub"/>
</dbReference>
<dbReference type="AlphaFoldDB" id="A0A848HEB4"/>
<keyword evidence="3" id="KW-0456">Lyase</keyword>
<evidence type="ECO:0000256" key="2">
    <source>
        <dbReference type="ARBA" id="ARBA00012972"/>
    </source>
</evidence>
<dbReference type="Proteomes" id="UP000541185">
    <property type="component" value="Unassembled WGS sequence"/>
</dbReference>
<name>A0A848HEB4_9BURK</name>
<proteinExistence type="predicted"/>
<gene>
    <name evidence="3" type="ORF">HHL11_33590</name>
</gene>
<evidence type="ECO:0000256" key="1">
    <source>
        <dbReference type="ARBA" id="ARBA00004751"/>
    </source>
</evidence>
<comment type="pathway">
    <text evidence="1">Carbohydrate metabolism; tricarboxylic acid cycle; isocitrate from oxaloacetate: step 1/2.</text>
</comment>
<dbReference type="SUPFAM" id="SSF48256">
    <property type="entry name" value="Citrate synthase"/>
    <property type="match status" value="1"/>
</dbReference>
<keyword evidence="4" id="KW-1185">Reference proteome</keyword>
<dbReference type="EMBL" id="JABBFX010000007">
    <property type="protein sequence ID" value="NML48717.1"/>
    <property type="molecule type" value="Genomic_DNA"/>
</dbReference>
<dbReference type="Pfam" id="PF00285">
    <property type="entry name" value="Citrate_synt"/>
    <property type="match status" value="1"/>
</dbReference>
<dbReference type="GO" id="GO:0006099">
    <property type="term" value="P:tricarboxylic acid cycle"/>
    <property type="evidence" value="ECO:0007669"/>
    <property type="project" value="UniProtKB-UniPathway"/>
</dbReference>
<organism evidence="3 4">
    <name type="scientific">Ramlibacter agri</name>
    <dbReference type="NCBI Taxonomy" id="2728837"/>
    <lineage>
        <taxon>Bacteria</taxon>
        <taxon>Pseudomonadati</taxon>
        <taxon>Pseudomonadota</taxon>
        <taxon>Betaproteobacteria</taxon>
        <taxon>Burkholderiales</taxon>
        <taxon>Comamonadaceae</taxon>
        <taxon>Ramlibacter</taxon>
    </lineage>
</organism>
<dbReference type="RefSeq" id="WP_169423054.1">
    <property type="nucleotide sequence ID" value="NZ_JABBFX010000007.1"/>
</dbReference>
<evidence type="ECO:0000313" key="3">
    <source>
        <dbReference type="EMBL" id="NML48717.1"/>
    </source>
</evidence>
<comment type="caution">
    <text evidence="3">The sequence shown here is derived from an EMBL/GenBank/DDBJ whole genome shotgun (WGS) entry which is preliminary data.</text>
</comment>
<protein>
    <recommendedName>
        <fullName evidence="2">citrate synthase (unknown stereospecificity)</fullName>
        <ecNumber evidence="2">2.3.3.16</ecNumber>
    </recommendedName>
</protein>
<dbReference type="Gene3D" id="1.10.580.10">
    <property type="entry name" value="Citrate Synthase, domain 1"/>
    <property type="match status" value="1"/>
</dbReference>
<accession>A0A848HEB4</accession>
<dbReference type="InterPro" id="IPR002020">
    <property type="entry name" value="Citrate_synthase"/>
</dbReference>
<dbReference type="Gene3D" id="1.10.230.10">
    <property type="entry name" value="Cytochrome P450-Terp, domain 2"/>
    <property type="match status" value="1"/>
</dbReference>
<reference evidence="3 4" key="1">
    <citation type="submission" date="2020-04" db="EMBL/GenBank/DDBJ databases">
        <title>Ramlibacter sp. G-1-2-2 isolated from soil.</title>
        <authorList>
            <person name="Dahal R.H."/>
        </authorList>
    </citation>
    <scope>NUCLEOTIDE SEQUENCE [LARGE SCALE GENOMIC DNA]</scope>
    <source>
        <strain evidence="3 4">G-1-2-2</strain>
    </source>
</reference>
<dbReference type="GO" id="GO:0016829">
    <property type="term" value="F:lyase activity"/>
    <property type="evidence" value="ECO:0007669"/>
    <property type="project" value="UniProtKB-KW"/>
</dbReference>
<dbReference type="UniPathway" id="UPA00223">
    <property type="reaction ID" value="UER00717"/>
</dbReference>